<dbReference type="PANTHER" id="PTHR42928">
    <property type="entry name" value="TRICARBOXYLATE-BINDING PROTEIN"/>
    <property type="match status" value="1"/>
</dbReference>
<dbReference type="KEGG" id="ccam:M5D45_28260"/>
<dbReference type="RefSeq" id="WP_250025666.1">
    <property type="nucleotide sequence ID" value="NZ_CP097331.1"/>
</dbReference>
<feature type="signal peptide" evidence="2">
    <location>
        <begin position="1"/>
        <end position="30"/>
    </location>
</feature>
<dbReference type="Proteomes" id="UP001056132">
    <property type="component" value="Chromosome 2"/>
</dbReference>
<dbReference type="InterPro" id="IPR042100">
    <property type="entry name" value="Bug_dom1"/>
</dbReference>
<proteinExistence type="inferred from homology"/>
<dbReference type="SUPFAM" id="SSF53850">
    <property type="entry name" value="Periplasmic binding protein-like II"/>
    <property type="match status" value="1"/>
</dbReference>
<sequence length="332" mass="34786">MTPTYRAVRRRLLLAGLAAPLAVSMRSALAAWPDKPIRLVVPYPPGGATDVIGRIIASKLSEALGQQVVVDNRGGAGGNIGAEAVAKAAPDGYTLLMGALTSHSTMATLEKGRLRYDLVKDFSPVMVVGSVPLVVVVNPKLPVHTLQELIQYGKAHPGKLNYASSGAGAPQRMAAEIFRKEAGLDMVHVPYKGSGPAMTDLVAGQVNMMVETAPASLPFIKSGQLRALAVAAPARISMLPDVPSATEAGMPALDVSSTFGVLAPTGTPAAVVERLNAALARMLEAPDVKEQFLKQGVYALAPTSPDKAAERLRTEVSRWEKVITDAQIKSDG</sequence>
<dbReference type="Gene3D" id="3.40.190.10">
    <property type="entry name" value="Periplasmic binding protein-like II"/>
    <property type="match status" value="1"/>
</dbReference>
<dbReference type="Pfam" id="PF03401">
    <property type="entry name" value="TctC"/>
    <property type="match status" value="1"/>
</dbReference>
<dbReference type="AlphaFoldDB" id="A0AAE9L3E3"/>
<evidence type="ECO:0000256" key="2">
    <source>
        <dbReference type="SAM" id="SignalP"/>
    </source>
</evidence>
<gene>
    <name evidence="3" type="ORF">M5D45_28260</name>
</gene>
<feature type="chain" id="PRO_5042137518" evidence="2">
    <location>
        <begin position="31"/>
        <end position="332"/>
    </location>
</feature>
<keyword evidence="2" id="KW-0732">Signal</keyword>
<dbReference type="PIRSF" id="PIRSF017082">
    <property type="entry name" value="YflP"/>
    <property type="match status" value="1"/>
</dbReference>
<organism evidence="3 4">
    <name type="scientific">Cupriavidus campinensis</name>
    <dbReference type="NCBI Taxonomy" id="151783"/>
    <lineage>
        <taxon>Bacteria</taxon>
        <taxon>Pseudomonadati</taxon>
        <taxon>Pseudomonadota</taxon>
        <taxon>Betaproteobacteria</taxon>
        <taxon>Burkholderiales</taxon>
        <taxon>Burkholderiaceae</taxon>
        <taxon>Cupriavidus</taxon>
    </lineage>
</organism>
<reference evidence="3" key="2">
    <citation type="submission" date="2022-05" db="EMBL/GenBank/DDBJ databases">
        <authorList>
            <person name="Kunte H.-J."/>
        </authorList>
    </citation>
    <scope>NUCLEOTIDE SEQUENCE</scope>
    <source>
        <strain evidence="3">G5</strain>
    </source>
</reference>
<dbReference type="PANTHER" id="PTHR42928:SF5">
    <property type="entry name" value="BLR1237 PROTEIN"/>
    <property type="match status" value="1"/>
</dbReference>
<dbReference type="Gene3D" id="3.40.190.150">
    <property type="entry name" value="Bordetella uptake gene, domain 1"/>
    <property type="match status" value="1"/>
</dbReference>
<comment type="similarity">
    <text evidence="1">Belongs to the UPF0065 (bug) family.</text>
</comment>
<reference evidence="3" key="1">
    <citation type="journal article" date="2022" name="Microbiol. Resour. Announc.">
        <title>Genome Sequence of Cupriavidus campinensis Strain G5, a Member of a Bacterial Consortium Capable of Polyethylene Degradation.</title>
        <authorList>
            <person name="Schneider B."/>
            <person name="Pfeiffer F."/>
            <person name="Dyall-Smith M."/>
            <person name="Kunte H.J."/>
        </authorList>
    </citation>
    <scope>NUCLEOTIDE SEQUENCE</scope>
    <source>
        <strain evidence="3">G5</strain>
    </source>
</reference>
<name>A0AAE9L3E3_9BURK</name>
<evidence type="ECO:0000313" key="4">
    <source>
        <dbReference type="Proteomes" id="UP001056132"/>
    </source>
</evidence>
<dbReference type="InterPro" id="IPR005064">
    <property type="entry name" value="BUG"/>
</dbReference>
<dbReference type="CDD" id="cd13578">
    <property type="entry name" value="PBP2_Bug27"/>
    <property type="match status" value="1"/>
</dbReference>
<evidence type="ECO:0000313" key="3">
    <source>
        <dbReference type="EMBL" id="URF06957.1"/>
    </source>
</evidence>
<evidence type="ECO:0000256" key="1">
    <source>
        <dbReference type="ARBA" id="ARBA00006987"/>
    </source>
</evidence>
<accession>A0AAE9L3E3</accession>
<protein>
    <submittedName>
        <fullName evidence="3">Tripartite tricarboxylate transporter substrate binding protein</fullName>
    </submittedName>
</protein>
<dbReference type="EMBL" id="CP097331">
    <property type="protein sequence ID" value="URF06957.1"/>
    <property type="molecule type" value="Genomic_DNA"/>
</dbReference>